<name>A0A4R2TJG3_9FIRM</name>
<sequence>MENIEELLQQILNNQNDLKQDLSDIKSKLNSVVEQTSDLTEFKTHTNQNFNDIKDTLKFLLHKEIETEREIFKLKQIKEIK</sequence>
<dbReference type="AlphaFoldDB" id="A0A4R2TJG3"/>
<dbReference type="OrthoDB" id="1716019at2"/>
<dbReference type="RefSeq" id="WP_132848214.1">
    <property type="nucleotide sequence ID" value="NZ_CP058648.1"/>
</dbReference>
<keyword evidence="3" id="KW-1185">Reference proteome</keyword>
<gene>
    <name evidence="2" type="ORF">EDD79_101246</name>
</gene>
<evidence type="ECO:0000313" key="3">
    <source>
        <dbReference type="Proteomes" id="UP000295504"/>
    </source>
</evidence>
<reference evidence="2 3" key="1">
    <citation type="submission" date="2019-03" db="EMBL/GenBank/DDBJ databases">
        <title>Genomic Encyclopedia of Type Strains, Phase IV (KMG-IV): sequencing the most valuable type-strain genomes for metagenomic binning, comparative biology and taxonomic classification.</title>
        <authorList>
            <person name="Goeker M."/>
        </authorList>
    </citation>
    <scope>NUCLEOTIDE SEQUENCE [LARGE SCALE GENOMIC DNA]</scope>
    <source>
        <strain evidence="2 3">DSM 100013</strain>
    </source>
</reference>
<accession>A0A4R2TJG3</accession>
<keyword evidence="1" id="KW-0175">Coiled coil</keyword>
<dbReference type="EMBL" id="SLYC01000012">
    <property type="protein sequence ID" value="TCQ02916.1"/>
    <property type="molecule type" value="Genomic_DNA"/>
</dbReference>
<proteinExistence type="predicted"/>
<feature type="coiled-coil region" evidence="1">
    <location>
        <begin position="1"/>
        <end position="28"/>
    </location>
</feature>
<protein>
    <submittedName>
        <fullName evidence="2">Uncharacterized protein</fullName>
    </submittedName>
</protein>
<comment type="caution">
    <text evidence="2">The sequence shown here is derived from an EMBL/GenBank/DDBJ whole genome shotgun (WGS) entry which is preliminary data.</text>
</comment>
<organism evidence="2 3">
    <name type="scientific">Serpentinicella alkaliphila</name>
    <dbReference type="NCBI Taxonomy" id="1734049"/>
    <lineage>
        <taxon>Bacteria</taxon>
        <taxon>Bacillati</taxon>
        <taxon>Bacillota</taxon>
        <taxon>Clostridia</taxon>
        <taxon>Peptostreptococcales</taxon>
        <taxon>Natronincolaceae</taxon>
        <taxon>Serpentinicella</taxon>
    </lineage>
</organism>
<evidence type="ECO:0000256" key="1">
    <source>
        <dbReference type="SAM" id="Coils"/>
    </source>
</evidence>
<evidence type="ECO:0000313" key="2">
    <source>
        <dbReference type="EMBL" id="TCQ02916.1"/>
    </source>
</evidence>
<dbReference type="Proteomes" id="UP000295504">
    <property type="component" value="Unassembled WGS sequence"/>
</dbReference>